<name>A0A8H8Z0C7_9PROT</name>
<evidence type="ECO:0000256" key="1">
    <source>
        <dbReference type="ARBA" id="ARBA00004167"/>
    </source>
</evidence>
<dbReference type="RefSeq" id="WP_204799962.1">
    <property type="nucleotide sequence ID" value="NZ_CAJNAP010000021.1"/>
</dbReference>
<keyword evidence="3 7" id="KW-0812">Transmembrane</keyword>
<evidence type="ECO:0000256" key="3">
    <source>
        <dbReference type="ARBA" id="ARBA00022692"/>
    </source>
</evidence>
<dbReference type="Gene3D" id="2.40.128.260">
    <property type="entry name" value="Type IV secretion system, VirB10/TraB/TrbI"/>
    <property type="match status" value="1"/>
</dbReference>
<dbReference type="InterPro" id="IPR005498">
    <property type="entry name" value="T4SS_VirB10/TraB/TrbI"/>
</dbReference>
<proteinExistence type="inferred from homology"/>
<evidence type="ECO:0000256" key="6">
    <source>
        <dbReference type="SAM" id="MobiDB-lite"/>
    </source>
</evidence>
<keyword evidence="4 7" id="KW-1133">Transmembrane helix</keyword>
<dbReference type="AlphaFoldDB" id="A0A8H8Z0C7"/>
<evidence type="ECO:0000313" key="8">
    <source>
        <dbReference type="EMBL" id="CAE6507999.1"/>
    </source>
</evidence>
<dbReference type="EMBL" id="CAJNAP010000021">
    <property type="protein sequence ID" value="CAE6507999.1"/>
    <property type="molecule type" value="Genomic_DNA"/>
</dbReference>
<feature type="compositionally biased region" description="Pro residues" evidence="6">
    <location>
        <begin position="122"/>
        <end position="131"/>
    </location>
</feature>
<evidence type="ECO:0000313" key="9">
    <source>
        <dbReference type="Proteomes" id="UP000601736"/>
    </source>
</evidence>
<evidence type="ECO:0000256" key="2">
    <source>
        <dbReference type="ARBA" id="ARBA00010265"/>
    </source>
</evidence>
<dbReference type="InterPro" id="IPR042217">
    <property type="entry name" value="T4SS_VirB10/TrbI"/>
</dbReference>
<protein>
    <submittedName>
        <fullName evidence="8">Type IV secretion system protein VirB10</fullName>
    </submittedName>
</protein>
<dbReference type="Proteomes" id="UP000601736">
    <property type="component" value="Unassembled WGS sequence"/>
</dbReference>
<comment type="similarity">
    <text evidence="2">Belongs to the TrbI/VirB10 family.</text>
</comment>
<accession>A0A8H8Z0C7</accession>
<evidence type="ECO:0000256" key="5">
    <source>
        <dbReference type="ARBA" id="ARBA00023136"/>
    </source>
</evidence>
<dbReference type="CDD" id="cd16429">
    <property type="entry name" value="VirB10"/>
    <property type="match status" value="1"/>
</dbReference>
<sequence length="481" mass="52621">MTSHSKLLSPESSPDVVSKSVGVRRVNNLPLYIFGAIMLIFMLLMGIVAMNRATDRNTAYDFDSNHDAQSSSNFASLIAKDYIGGIIEPKVQPETTDLADERFIKDWREAIIIERPTDLDLPPTPPPPPPDHSNASRDAELEHIRLLKRQQLEEAIKAKTNVNVIAPRSAASAPHYTGTSTGNTPSREEALAEMARVRQQIDANLREDPTAAYHARLAHLRQGQSGLGAAGAGIGDPYDDEAPMLLNDPTIGNTNDYARFDSKDGDERWKLDSDVKKPQSPYILQTGFVIPATLISGINSELPGQIMAQVSQNIFDSPVGKHRLIPQGSRLVGTYSSEVEYGQARVLVAWQRIVFPDGKTMDIGAMPGADGVGYAGFKDQVNNHYLRIFGSALIMSAIVAGTAYSQRDAGGAFGRQNAGSIMSQSLGQQLGLVTANLIRKNMNISPTLEIRPGYRFNIIVTKDMVFNKPYQSFDYARSNHP</sequence>
<evidence type="ECO:0000256" key="4">
    <source>
        <dbReference type="ARBA" id="ARBA00022989"/>
    </source>
</evidence>
<dbReference type="GO" id="GO:0016020">
    <property type="term" value="C:membrane"/>
    <property type="evidence" value="ECO:0007669"/>
    <property type="project" value="UniProtKB-SubCell"/>
</dbReference>
<gene>
    <name evidence="8" type="ORF">NMYAN_280013</name>
</gene>
<dbReference type="Pfam" id="PF03743">
    <property type="entry name" value="TrbI"/>
    <property type="match status" value="1"/>
</dbReference>
<keyword evidence="5 7" id="KW-0472">Membrane</keyword>
<comment type="caution">
    <text evidence="8">The sequence shown here is derived from an EMBL/GenBank/DDBJ whole genome shotgun (WGS) entry which is preliminary data.</text>
</comment>
<reference evidence="8" key="1">
    <citation type="submission" date="2021-02" db="EMBL/GenBank/DDBJ databases">
        <authorList>
            <person name="Han P."/>
        </authorList>
    </citation>
    <scope>NUCLEOTIDE SEQUENCE</scope>
    <source>
        <strain evidence="8">Nitrosomonas nitrosa 18-3D</strain>
    </source>
</reference>
<comment type="subcellular location">
    <subcellularLocation>
        <location evidence="1">Membrane</location>
        <topology evidence="1">Single-pass membrane protein</topology>
    </subcellularLocation>
</comment>
<evidence type="ECO:0000256" key="7">
    <source>
        <dbReference type="SAM" id="Phobius"/>
    </source>
</evidence>
<feature type="transmembrane region" description="Helical" evidence="7">
    <location>
        <begin position="29"/>
        <end position="50"/>
    </location>
</feature>
<feature type="region of interest" description="Disordered" evidence="6">
    <location>
        <begin position="116"/>
        <end position="136"/>
    </location>
</feature>
<organism evidence="8 9">
    <name type="scientific">Nitrosomonas nitrosa</name>
    <dbReference type="NCBI Taxonomy" id="52442"/>
    <lineage>
        <taxon>Bacteria</taxon>
        <taxon>Pseudomonadati</taxon>
        <taxon>Pseudomonadota</taxon>
        <taxon>Betaproteobacteria</taxon>
        <taxon>Nitrosomonadales</taxon>
        <taxon>Nitrosomonadaceae</taxon>
        <taxon>Nitrosomonas</taxon>
    </lineage>
</organism>